<protein>
    <recommendedName>
        <fullName evidence="5">Transmembrane protein</fullName>
    </recommendedName>
</protein>
<keyword evidence="4" id="KW-1185">Reference proteome</keyword>
<dbReference type="EMBL" id="CP013236">
    <property type="protein sequence ID" value="AMP12300.1"/>
    <property type="molecule type" value="Genomic_DNA"/>
</dbReference>
<keyword evidence="1" id="KW-0175">Coiled coil</keyword>
<evidence type="ECO:0000313" key="4">
    <source>
        <dbReference type="Proteomes" id="UP000074914"/>
    </source>
</evidence>
<sequence length="157" mass="17846">MLVVAFVGQSYSASEFINTKKLLDKPGITLSQDAVYVLTAIGRANEFLAKLIELVTIPLAVSLIAAALIAKADINFQARIKRYRKNCEKLADLEAKVEIAEQEFERCLDANARGKILLDAREKLSYLRTQVREHRWQIFDEFQPLIDADFVESPNRF</sequence>
<keyword evidence="2" id="KW-0472">Membrane</keyword>
<evidence type="ECO:0000256" key="2">
    <source>
        <dbReference type="SAM" id="Phobius"/>
    </source>
</evidence>
<keyword evidence="2" id="KW-1133">Transmembrane helix</keyword>
<gene>
    <name evidence="3" type="ORF">CPter291_0004</name>
</gene>
<keyword evidence="2" id="KW-0812">Transmembrane</keyword>
<feature type="coiled-coil region" evidence="1">
    <location>
        <begin position="83"/>
        <end position="110"/>
    </location>
</feature>
<proteinExistence type="predicted"/>
<evidence type="ECO:0000256" key="1">
    <source>
        <dbReference type="SAM" id="Coils"/>
    </source>
</evidence>
<name>A0ABM5YZY8_9BURK</name>
<evidence type="ECO:0000313" key="3">
    <source>
        <dbReference type="EMBL" id="AMP12300.1"/>
    </source>
</evidence>
<dbReference type="Proteomes" id="UP000074914">
    <property type="component" value="Chromosome"/>
</dbReference>
<organism evidence="3 4">
    <name type="scientific">Collimonas pratensis</name>
    <dbReference type="NCBI Taxonomy" id="279113"/>
    <lineage>
        <taxon>Bacteria</taxon>
        <taxon>Pseudomonadati</taxon>
        <taxon>Pseudomonadota</taxon>
        <taxon>Betaproteobacteria</taxon>
        <taxon>Burkholderiales</taxon>
        <taxon>Oxalobacteraceae</taxon>
        <taxon>Collimonas</taxon>
    </lineage>
</organism>
<feature type="transmembrane region" description="Helical" evidence="2">
    <location>
        <begin position="55"/>
        <end position="74"/>
    </location>
</feature>
<evidence type="ECO:0008006" key="5">
    <source>
        <dbReference type="Google" id="ProtNLM"/>
    </source>
</evidence>
<accession>A0ABM5YZY8</accession>
<reference evidence="3 4" key="1">
    <citation type="submission" date="2015-11" db="EMBL/GenBank/DDBJ databases">
        <title>Exploring the genomic traits of fungus-feeding bacterial genus Collimonas.</title>
        <authorList>
            <person name="Song C."/>
            <person name="Schmidt R."/>
            <person name="de Jager V."/>
            <person name="Krzyzanowska D."/>
            <person name="Jongedijk E."/>
            <person name="Cankar K."/>
            <person name="Beekwilder J."/>
            <person name="van Veen A."/>
            <person name="de Boer W."/>
            <person name="van Veen J.A."/>
            <person name="Garbeva P."/>
        </authorList>
    </citation>
    <scope>NUCLEOTIDE SEQUENCE [LARGE SCALE GENOMIC DNA]</scope>
    <source>
        <strain evidence="3 4">Ter291</strain>
    </source>
</reference>